<sequence>MPSIGVEPEVIQEEEVEEEVSIGIRNFIWRQEKRLARGQRLLCILELSFLLMERLTLKKFHHLQRWKKVKQWLNPLGSTNIKTLMSMRRDDDMVGTISIIPTKYLGECESNPDEDYDQEDEGDFSFIRIEDEPGFFTRPNERQMSYLRPLHIIAILNGFKINMVLIDGRAAISLLPERMLGKVGKRTDCSGTSTLAGGVLFDFRRLAGKVALSRRGLRTDWLGLSFLKTLKIALVFDSTLPFEFSYDFPTSYNETNDASRTANLIPEAHRVENKSDVVLVGLQPEVWLWWLDFSVWWLVVLGSVLILLRVLLLLDHEKLEQKYHERFLDQIPHERFRLVEQLQDIVLY</sequence>
<dbReference type="EMBL" id="SDMP01000001">
    <property type="protein sequence ID" value="RYR77513.1"/>
    <property type="molecule type" value="Genomic_DNA"/>
</dbReference>
<dbReference type="Proteomes" id="UP000289738">
    <property type="component" value="Chromosome A01"/>
</dbReference>
<organism evidence="2 3">
    <name type="scientific">Arachis hypogaea</name>
    <name type="common">Peanut</name>
    <dbReference type="NCBI Taxonomy" id="3818"/>
    <lineage>
        <taxon>Eukaryota</taxon>
        <taxon>Viridiplantae</taxon>
        <taxon>Streptophyta</taxon>
        <taxon>Embryophyta</taxon>
        <taxon>Tracheophyta</taxon>
        <taxon>Spermatophyta</taxon>
        <taxon>Magnoliopsida</taxon>
        <taxon>eudicotyledons</taxon>
        <taxon>Gunneridae</taxon>
        <taxon>Pentapetalae</taxon>
        <taxon>rosids</taxon>
        <taxon>fabids</taxon>
        <taxon>Fabales</taxon>
        <taxon>Fabaceae</taxon>
        <taxon>Papilionoideae</taxon>
        <taxon>50 kb inversion clade</taxon>
        <taxon>dalbergioids sensu lato</taxon>
        <taxon>Dalbergieae</taxon>
        <taxon>Pterocarpus clade</taxon>
        <taxon>Arachis</taxon>
    </lineage>
</organism>
<gene>
    <name evidence="2" type="ORF">Ahy_A01g002000</name>
</gene>
<evidence type="ECO:0000313" key="3">
    <source>
        <dbReference type="Proteomes" id="UP000289738"/>
    </source>
</evidence>
<reference evidence="2 3" key="1">
    <citation type="submission" date="2019-01" db="EMBL/GenBank/DDBJ databases">
        <title>Sequencing of cultivated peanut Arachis hypogaea provides insights into genome evolution and oil improvement.</title>
        <authorList>
            <person name="Chen X."/>
        </authorList>
    </citation>
    <scope>NUCLEOTIDE SEQUENCE [LARGE SCALE GENOMIC DNA]</scope>
    <source>
        <strain evidence="3">cv. Fuhuasheng</strain>
        <tissue evidence="2">Leaves</tissue>
    </source>
</reference>
<evidence type="ECO:0000256" key="1">
    <source>
        <dbReference type="SAM" id="Phobius"/>
    </source>
</evidence>
<feature type="transmembrane region" description="Helical" evidence="1">
    <location>
        <begin position="287"/>
        <end position="312"/>
    </location>
</feature>
<keyword evidence="3" id="KW-1185">Reference proteome</keyword>
<keyword evidence="1" id="KW-1133">Transmembrane helix</keyword>
<comment type="caution">
    <text evidence="2">The sequence shown here is derived from an EMBL/GenBank/DDBJ whole genome shotgun (WGS) entry which is preliminary data.</text>
</comment>
<evidence type="ECO:0000313" key="2">
    <source>
        <dbReference type="EMBL" id="RYR77513.1"/>
    </source>
</evidence>
<protein>
    <submittedName>
        <fullName evidence="2">Uncharacterized protein</fullName>
    </submittedName>
</protein>
<accession>A0A445EQD6</accession>
<dbReference type="AlphaFoldDB" id="A0A445EQD6"/>
<keyword evidence="1" id="KW-0472">Membrane</keyword>
<proteinExistence type="predicted"/>
<keyword evidence="1" id="KW-0812">Transmembrane</keyword>
<name>A0A445EQD6_ARAHY</name>